<proteinExistence type="predicted"/>
<name>A0AAV3UL14_9EURY</name>
<dbReference type="AlphaFoldDB" id="A0AAV3UL14"/>
<dbReference type="RefSeq" id="WP_227774211.1">
    <property type="nucleotide sequence ID" value="NZ_BAABKX010000015.1"/>
</dbReference>
<keyword evidence="2" id="KW-1185">Reference proteome</keyword>
<dbReference type="GeneID" id="68614481"/>
<gene>
    <name evidence="1" type="ORF">GCM10025751_36540</name>
</gene>
<dbReference type="EMBL" id="BAABKX010000015">
    <property type="protein sequence ID" value="GAA5056083.1"/>
    <property type="molecule type" value="Genomic_DNA"/>
</dbReference>
<reference evidence="1 2" key="1">
    <citation type="journal article" date="2019" name="Int. J. Syst. Evol. Microbiol.">
        <title>The Global Catalogue of Microorganisms (GCM) 10K type strain sequencing project: providing services to taxonomists for standard genome sequencing and annotation.</title>
        <authorList>
            <consortium name="The Broad Institute Genomics Platform"/>
            <consortium name="The Broad Institute Genome Sequencing Center for Infectious Disease"/>
            <person name="Wu L."/>
            <person name="Ma J."/>
        </authorList>
    </citation>
    <scope>NUCLEOTIDE SEQUENCE [LARGE SCALE GENOMIC DNA]</scope>
    <source>
        <strain evidence="1 2">JCM 17504</strain>
    </source>
</reference>
<dbReference type="Proteomes" id="UP001501729">
    <property type="component" value="Unassembled WGS sequence"/>
</dbReference>
<protein>
    <submittedName>
        <fullName evidence="1">Uncharacterized protein</fullName>
    </submittedName>
</protein>
<evidence type="ECO:0000313" key="2">
    <source>
        <dbReference type="Proteomes" id="UP001501729"/>
    </source>
</evidence>
<organism evidence="1 2">
    <name type="scientific">Haladaptatus pallidirubidus</name>
    <dbReference type="NCBI Taxonomy" id="1008152"/>
    <lineage>
        <taxon>Archaea</taxon>
        <taxon>Methanobacteriati</taxon>
        <taxon>Methanobacteriota</taxon>
        <taxon>Stenosarchaea group</taxon>
        <taxon>Halobacteria</taxon>
        <taxon>Halobacteriales</taxon>
        <taxon>Haladaptataceae</taxon>
        <taxon>Haladaptatus</taxon>
    </lineage>
</organism>
<comment type="caution">
    <text evidence="1">The sequence shown here is derived from an EMBL/GenBank/DDBJ whole genome shotgun (WGS) entry which is preliminary data.</text>
</comment>
<accession>A0AAV3UL14</accession>
<sequence length="268" mass="29765">MSYRDAVMAAKYAGGSNEQATALHEHRLETISEGEGYFDFDVPRGIVVHVVPDAVYDDGYAIDLAEHSILPEANPSRPTQLPVLGNHDARGTWTADGFGAYVKRESADEREDDCVGYTHLFSNGVIESASAIPFDGMWEENESNQNEPTRREAKRLDGRTLELDLTRCVRRYLRVLAYHQQMAPIHVTLTMYGVGGWLLDSNDRKSDDAGRIAEEILAPFPVSLSNFDADVRTELADPIDALWRGAGYSGSPFFDSGEWTLRSAFDGQ</sequence>
<evidence type="ECO:0000313" key="1">
    <source>
        <dbReference type="EMBL" id="GAA5056083.1"/>
    </source>
</evidence>